<dbReference type="Proteomes" id="UP000633219">
    <property type="component" value="Unassembled WGS sequence"/>
</dbReference>
<evidence type="ECO:0000259" key="1">
    <source>
        <dbReference type="Pfam" id="PF02627"/>
    </source>
</evidence>
<name>A0A937CP08_9HYPH</name>
<feature type="domain" description="Carboxymuconolactone decarboxylase-like" evidence="1">
    <location>
        <begin position="12"/>
        <end position="93"/>
    </location>
</feature>
<gene>
    <name evidence="2" type="ORF">JJB09_07430</name>
</gene>
<evidence type="ECO:0000313" key="2">
    <source>
        <dbReference type="EMBL" id="MBL0371858.1"/>
    </source>
</evidence>
<dbReference type="Pfam" id="PF02627">
    <property type="entry name" value="CMD"/>
    <property type="match status" value="1"/>
</dbReference>
<keyword evidence="3" id="KW-1185">Reference proteome</keyword>
<dbReference type="GO" id="GO:0051920">
    <property type="term" value="F:peroxiredoxin activity"/>
    <property type="evidence" value="ECO:0007669"/>
    <property type="project" value="InterPro"/>
</dbReference>
<dbReference type="AlphaFoldDB" id="A0A937CP08"/>
<sequence>MQARFNFYKASPEAYKAVAALEEFVQTCGIEKRLIHLIKLRASIINGCAYCVDMHVKEARHSGLSEQWINLVSAWKESPVYDARERAVLGWTDAVTNIAQTGAPDDAYETLKAHFSEDEMTKLTVAIGTINVWNRLAVGFRSQHPVDQATKAA</sequence>
<dbReference type="InterPro" id="IPR029032">
    <property type="entry name" value="AhpD-like"/>
</dbReference>
<dbReference type="PANTHER" id="PTHR34846:SF10">
    <property type="entry name" value="CYTOPLASMIC PROTEIN"/>
    <property type="match status" value="1"/>
</dbReference>
<dbReference type="RefSeq" id="WP_201655414.1">
    <property type="nucleotide sequence ID" value="NZ_JAEQNC010000003.1"/>
</dbReference>
<dbReference type="SUPFAM" id="SSF69118">
    <property type="entry name" value="AhpD-like"/>
    <property type="match status" value="1"/>
</dbReference>
<dbReference type="InterPro" id="IPR003779">
    <property type="entry name" value="CMD-like"/>
</dbReference>
<organism evidence="2 3">
    <name type="scientific">Rhizobium setariae</name>
    <dbReference type="NCBI Taxonomy" id="2801340"/>
    <lineage>
        <taxon>Bacteria</taxon>
        <taxon>Pseudomonadati</taxon>
        <taxon>Pseudomonadota</taxon>
        <taxon>Alphaproteobacteria</taxon>
        <taxon>Hyphomicrobiales</taxon>
        <taxon>Rhizobiaceae</taxon>
        <taxon>Rhizobium/Agrobacterium group</taxon>
        <taxon>Rhizobium</taxon>
    </lineage>
</organism>
<dbReference type="Gene3D" id="1.20.1290.10">
    <property type="entry name" value="AhpD-like"/>
    <property type="match status" value="1"/>
</dbReference>
<protein>
    <submittedName>
        <fullName evidence="2">Carboxymuconolactone decarboxylase family protein</fullName>
    </submittedName>
</protein>
<evidence type="ECO:0000313" key="3">
    <source>
        <dbReference type="Proteomes" id="UP000633219"/>
    </source>
</evidence>
<proteinExistence type="predicted"/>
<dbReference type="PANTHER" id="PTHR34846">
    <property type="entry name" value="4-CARBOXYMUCONOLACTONE DECARBOXYLASE FAMILY PROTEIN (AFU_ORTHOLOGUE AFUA_6G11590)"/>
    <property type="match status" value="1"/>
</dbReference>
<dbReference type="EMBL" id="JAEQNC010000003">
    <property type="protein sequence ID" value="MBL0371858.1"/>
    <property type="molecule type" value="Genomic_DNA"/>
</dbReference>
<dbReference type="NCBIfam" id="TIGR00778">
    <property type="entry name" value="ahpD_dom"/>
    <property type="match status" value="1"/>
</dbReference>
<accession>A0A937CP08</accession>
<reference evidence="2" key="1">
    <citation type="submission" date="2021-01" db="EMBL/GenBank/DDBJ databases">
        <title>Rhizobium sp. strain KVB221 16S ribosomal RNA gene Genome sequencing and assembly.</title>
        <authorList>
            <person name="Kang M."/>
        </authorList>
    </citation>
    <scope>NUCLEOTIDE SEQUENCE</scope>
    <source>
        <strain evidence="2">KVB221</strain>
    </source>
</reference>
<comment type="caution">
    <text evidence="2">The sequence shown here is derived from an EMBL/GenBank/DDBJ whole genome shotgun (WGS) entry which is preliminary data.</text>
</comment>
<dbReference type="InterPro" id="IPR004675">
    <property type="entry name" value="AhpD_core"/>
</dbReference>